<dbReference type="InterPro" id="IPR014721">
    <property type="entry name" value="Ribsml_uS5_D2-typ_fold_subgr"/>
</dbReference>
<dbReference type="SUPFAM" id="SSF54211">
    <property type="entry name" value="Ribosomal protein S5 domain 2-like"/>
    <property type="match status" value="1"/>
</dbReference>
<dbReference type="GO" id="GO:0003677">
    <property type="term" value="F:DNA binding"/>
    <property type="evidence" value="ECO:0007669"/>
    <property type="project" value="InterPro"/>
</dbReference>
<proteinExistence type="predicted"/>
<dbReference type="AlphaFoldDB" id="X1BMN0"/>
<dbReference type="InterPro" id="IPR015320">
    <property type="entry name" value="TopoVI_B_transducer"/>
</dbReference>
<protein>
    <recommendedName>
        <fullName evidence="1">DNA topoisomerase VI subunit B transducer domain-containing protein</fullName>
    </recommendedName>
</protein>
<feature type="non-terminal residue" evidence="2">
    <location>
        <position position="282"/>
    </location>
</feature>
<organism evidence="2">
    <name type="scientific">marine sediment metagenome</name>
    <dbReference type="NCBI Taxonomy" id="412755"/>
    <lineage>
        <taxon>unclassified sequences</taxon>
        <taxon>metagenomes</taxon>
        <taxon>ecological metagenomes</taxon>
    </lineage>
</organism>
<dbReference type="InterPro" id="IPR020568">
    <property type="entry name" value="Ribosomal_Su5_D2-typ_SF"/>
</dbReference>
<reference evidence="2" key="1">
    <citation type="journal article" date="2014" name="Front. Microbiol.">
        <title>High frequency of phylogenetically diverse reductive dehalogenase-homologous genes in deep subseafloor sedimentary metagenomes.</title>
        <authorList>
            <person name="Kawai M."/>
            <person name="Futagami T."/>
            <person name="Toyoda A."/>
            <person name="Takaki Y."/>
            <person name="Nishi S."/>
            <person name="Hori S."/>
            <person name="Arai W."/>
            <person name="Tsubouchi T."/>
            <person name="Morono Y."/>
            <person name="Uchiyama I."/>
            <person name="Ito T."/>
            <person name="Fujiyama A."/>
            <person name="Inagaki F."/>
            <person name="Takami H."/>
        </authorList>
    </citation>
    <scope>NUCLEOTIDE SEQUENCE</scope>
    <source>
        <strain evidence="2">Expedition CK06-06</strain>
    </source>
</reference>
<name>X1BMN0_9ZZZZ</name>
<evidence type="ECO:0000313" key="2">
    <source>
        <dbReference type="EMBL" id="GAG96255.1"/>
    </source>
</evidence>
<feature type="domain" description="DNA topoisomerase VI subunit B transducer" evidence="1">
    <location>
        <begin position="80"/>
        <end position="227"/>
    </location>
</feature>
<dbReference type="GO" id="GO:0003918">
    <property type="term" value="F:DNA topoisomerase type II (double strand cut, ATP-hydrolyzing) activity"/>
    <property type="evidence" value="ECO:0007669"/>
    <property type="project" value="InterPro"/>
</dbReference>
<feature type="non-terminal residue" evidence="2">
    <location>
        <position position="1"/>
    </location>
</feature>
<gene>
    <name evidence="2" type="ORF">S01H4_45073</name>
</gene>
<dbReference type="EMBL" id="BART01025061">
    <property type="protein sequence ID" value="GAG96255.1"/>
    <property type="molecule type" value="Genomic_DNA"/>
</dbReference>
<dbReference type="Gene3D" id="3.30.230.10">
    <property type="match status" value="1"/>
</dbReference>
<dbReference type="GO" id="GO:0006265">
    <property type="term" value="P:DNA topological change"/>
    <property type="evidence" value="ECO:0007669"/>
    <property type="project" value="InterPro"/>
</dbReference>
<comment type="caution">
    <text evidence="2">The sequence shown here is derived from an EMBL/GenBank/DDBJ whole genome shotgun (WGS) entry which is preliminary data.</text>
</comment>
<sequence length="282" mass="32625">RDQDKQQHIESEIKDTMLTPEYIKNFNSRILVSIDIKDQYLEPEEFQRTIEKKLNSVTEVQKDSYRDVFDFFTEIYTKDDDFVSAETRPPTSGKGLAYVVEAALAYCNDSKKLDTPKRSRDVLSRFVNRTPKLRDSADCAITKAVQSVNWKNYKLDVYDNNLPKGPIKLLVNISGPYVHLMFKSQSKNALAEDEDLLKEIKFCLEAIGRRLRVYLNRRANIRKSEKRAGLIEKYIPIFVQSAYNIVSQGEGKYKGKISEKELEDLMRNAIGVKVPPKIKEKK</sequence>
<dbReference type="Pfam" id="PF09239">
    <property type="entry name" value="Topo-VIb_trans"/>
    <property type="match status" value="1"/>
</dbReference>
<evidence type="ECO:0000259" key="1">
    <source>
        <dbReference type="Pfam" id="PF09239"/>
    </source>
</evidence>
<accession>X1BMN0</accession>